<gene>
    <name evidence="1" type="ORF">C1I64_07325</name>
</gene>
<protein>
    <recommendedName>
        <fullName evidence="3">Bacterial spore germination immunoglobulin-like domain-containing protein</fullName>
    </recommendedName>
</protein>
<organism evidence="1 2">
    <name type="scientific">Rathayibacter festucae DSM 15932</name>
    <dbReference type="NCBI Taxonomy" id="1328866"/>
    <lineage>
        <taxon>Bacteria</taxon>
        <taxon>Bacillati</taxon>
        <taxon>Actinomycetota</taxon>
        <taxon>Actinomycetes</taxon>
        <taxon>Micrococcales</taxon>
        <taxon>Microbacteriaceae</taxon>
        <taxon>Rathayibacter</taxon>
    </lineage>
</organism>
<dbReference type="Proteomes" id="UP000285317">
    <property type="component" value="Chromosome"/>
</dbReference>
<reference evidence="1 2" key="1">
    <citation type="submission" date="2018-03" db="EMBL/GenBank/DDBJ databases">
        <title>Bacteriophage NCPPB3778 and a type I-E CRISPR drive the evolution of the US Biological Select Agent, Rathayibacter toxicus.</title>
        <authorList>
            <person name="Davis E.W.II."/>
            <person name="Tabima J.F."/>
            <person name="Weisberg A.J."/>
            <person name="Dantas Lopes L."/>
            <person name="Wiseman M.S."/>
            <person name="Wiseman M.S."/>
            <person name="Pupko T."/>
            <person name="Belcher M.S."/>
            <person name="Sechler A.J."/>
            <person name="Tancos M.A."/>
            <person name="Schroeder B.K."/>
            <person name="Murray T.D."/>
            <person name="Luster D.G."/>
            <person name="Schneider W.L."/>
            <person name="Rogers E."/>
            <person name="Andreote F.D."/>
            <person name="Grunwald N.J."/>
            <person name="Putnam M.L."/>
            <person name="Chang J.H."/>
        </authorList>
    </citation>
    <scope>NUCLEOTIDE SEQUENCE [LARGE SCALE GENOMIC DNA]</scope>
    <source>
        <strain evidence="1 2">DSM 15932</strain>
    </source>
</reference>
<evidence type="ECO:0000313" key="1">
    <source>
        <dbReference type="EMBL" id="AZZ51878.1"/>
    </source>
</evidence>
<dbReference type="AlphaFoldDB" id="A0A3Q9UQR1"/>
<proteinExistence type="predicted"/>
<sequence length="107" mass="11192">MVELHESSLHPTGVVHLSADFIWETCEDTGGTSRAASDVTVTITPSASGEEILLGRPIPKGERSTVDASFDLPADLQTGPAILALRTHSGDTIDVELPIDITTAPAT</sequence>
<evidence type="ECO:0000313" key="2">
    <source>
        <dbReference type="Proteomes" id="UP000285317"/>
    </source>
</evidence>
<dbReference type="KEGG" id="rfs:C1I64_07325"/>
<accession>A0A3Q9UQR1</accession>
<evidence type="ECO:0008006" key="3">
    <source>
        <dbReference type="Google" id="ProtNLM"/>
    </source>
</evidence>
<name>A0A3Q9UQR1_9MICO</name>
<dbReference type="EMBL" id="CP028137">
    <property type="protein sequence ID" value="AZZ51878.1"/>
    <property type="molecule type" value="Genomic_DNA"/>
</dbReference>